<evidence type="ECO:0000313" key="2">
    <source>
        <dbReference type="Proteomes" id="UP001497535"/>
    </source>
</evidence>
<dbReference type="Proteomes" id="UP001497535">
    <property type="component" value="Unassembled WGS sequence"/>
</dbReference>
<comment type="caution">
    <text evidence="1">The sequence shown here is derived from an EMBL/GenBank/DDBJ whole genome shotgun (WGS) entry which is preliminary data.</text>
</comment>
<name>A0ACB0ZUA2_MELEN</name>
<keyword evidence="2" id="KW-1185">Reference proteome</keyword>
<protein>
    <submittedName>
        <fullName evidence="1">Uncharacterized protein</fullName>
    </submittedName>
</protein>
<proteinExistence type="predicted"/>
<dbReference type="EMBL" id="CAVMJV010000045">
    <property type="protein sequence ID" value="CAK5081937.1"/>
    <property type="molecule type" value="Genomic_DNA"/>
</dbReference>
<sequence length="194" mass="22761">MCFLNFYNCVISSKTVIDCLYEFLINFIYRPSVPMERSKKIINRCNIEINSNSSTNFVNNLMNYIQFLLICCPNLEFIEFDFECLNAVSPKKFLLNLESVIILFIEHLKNLKTGRKNLKIEVEFASIFDDYMFDNIDTDNKFFNLGKPFEIEIDDLLANDEYPAYYARNIEIVDSVGRQHECFVEILSEKLCGL</sequence>
<accession>A0ACB0ZUA2</accession>
<gene>
    <name evidence="1" type="ORF">MENTE1834_LOCUS29177</name>
</gene>
<evidence type="ECO:0000313" key="1">
    <source>
        <dbReference type="EMBL" id="CAK5081937.1"/>
    </source>
</evidence>
<reference evidence="1" key="1">
    <citation type="submission" date="2023-11" db="EMBL/GenBank/DDBJ databases">
        <authorList>
            <person name="Poullet M."/>
        </authorList>
    </citation>
    <scope>NUCLEOTIDE SEQUENCE</scope>
    <source>
        <strain evidence="1">E1834</strain>
    </source>
</reference>
<organism evidence="1 2">
    <name type="scientific">Meloidogyne enterolobii</name>
    <name type="common">Root-knot nematode worm</name>
    <name type="synonym">Meloidogyne mayaguensis</name>
    <dbReference type="NCBI Taxonomy" id="390850"/>
    <lineage>
        <taxon>Eukaryota</taxon>
        <taxon>Metazoa</taxon>
        <taxon>Ecdysozoa</taxon>
        <taxon>Nematoda</taxon>
        <taxon>Chromadorea</taxon>
        <taxon>Rhabditida</taxon>
        <taxon>Tylenchina</taxon>
        <taxon>Tylenchomorpha</taxon>
        <taxon>Tylenchoidea</taxon>
        <taxon>Meloidogynidae</taxon>
        <taxon>Meloidogyninae</taxon>
        <taxon>Meloidogyne</taxon>
    </lineage>
</organism>